<evidence type="ECO:0000313" key="3">
    <source>
        <dbReference type="EMBL" id="MCW1885090.1"/>
    </source>
</evidence>
<dbReference type="InterPro" id="IPR050776">
    <property type="entry name" value="Ank_Repeat/CDKN_Inhibitor"/>
</dbReference>
<comment type="caution">
    <text evidence="3">The sequence shown here is derived from an EMBL/GenBank/DDBJ whole genome shotgun (WGS) entry which is preliminary data.</text>
</comment>
<dbReference type="PANTHER" id="PTHR24201:SF2">
    <property type="entry name" value="ANKYRIN REPEAT DOMAIN-CONTAINING PROTEIN 42"/>
    <property type="match status" value="1"/>
</dbReference>
<proteinExistence type="predicted"/>
<sequence>MEVEDYWERSAFLLAVHAGDIGKAEMLLSKGANRDARGRCRRTALQYPMNHDDAAMLRWLLDQGFSPAVKDGFGHTPVMDAVDHSAADCFEILLEAGADWETGKHEGTRLISDATHPRIIQRLLDLGENPAHLEREALREWIGLGTRDELQVSRAEYDQGSSRRFGTANPERMNVPFWNAMVRNGWTGYRAAKHFGEDSTDRGDPVWCHDRLGTSITPLPDGRFIEIAGEHEDHYDPDFCIYNDVIIHDGKGGFEILGYPEEVFPPTDFHSATLVGEWIYVIGNLGYRRTREAFSGETQVFRFHIGSGAMERVATSGESPGWIHSHQAKLGDGCIRVFQGNVLAADESGEITKSSLSGSYSLDLARAVWTRR</sequence>
<dbReference type="EMBL" id="JAPDDS010000005">
    <property type="protein sequence ID" value="MCW1885090.1"/>
    <property type="molecule type" value="Genomic_DNA"/>
</dbReference>
<keyword evidence="1" id="KW-0677">Repeat</keyword>
<dbReference type="Gene3D" id="1.25.40.20">
    <property type="entry name" value="Ankyrin repeat-containing domain"/>
    <property type="match status" value="1"/>
</dbReference>
<dbReference type="InterPro" id="IPR015915">
    <property type="entry name" value="Kelch-typ_b-propeller"/>
</dbReference>
<dbReference type="SUPFAM" id="SSF50965">
    <property type="entry name" value="Galactose oxidase, central domain"/>
    <property type="match status" value="1"/>
</dbReference>
<evidence type="ECO:0000313" key="4">
    <source>
        <dbReference type="Proteomes" id="UP001207930"/>
    </source>
</evidence>
<dbReference type="InterPro" id="IPR002110">
    <property type="entry name" value="Ankyrin_rpt"/>
</dbReference>
<dbReference type="InterPro" id="IPR036770">
    <property type="entry name" value="Ankyrin_rpt-contain_sf"/>
</dbReference>
<dbReference type="SMART" id="SM00248">
    <property type="entry name" value="ANK"/>
    <property type="match status" value="3"/>
</dbReference>
<dbReference type="Gene3D" id="2.120.10.80">
    <property type="entry name" value="Kelch-type beta propeller"/>
    <property type="match status" value="1"/>
</dbReference>
<keyword evidence="4" id="KW-1185">Reference proteome</keyword>
<accession>A0ABT3FNE2</accession>
<name>A0ABT3FNE2_9BACT</name>
<keyword evidence="2" id="KW-0040">ANK repeat</keyword>
<protein>
    <submittedName>
        <fullName evidence="3">Ankyrin repeat domain-containing protein</fullName>
    </submittedName>
</protein>
<dbReference type="Pfam" id="PF12796">
    <property type="entry name" value="Ank_2"/>
    <property type="match status" value="1"/>
</dbReference>
<gene>
    <name evidence="3" type="ORF">OKA04_10155</name>
</gene>
<dbReference type="Proteomes" id="UP001207930">
    <property type="component" value="Unassembled WGS sequence"/>
</dbReference>
<evidence type="ECO:0000256" key="1">
    <source>
        <dbReference type="ARBA" id="ARBA00022737"/>
    </source>
</evidence>
<evidence type="ECO:0000256" key="2">
    <source>
        <dbReference type="ARBA" id="ARBA00023043"/>
    </source>
</evidence>
<reference evidence="3 4" key="1">
    <citation type="submission" date="2022-10" db="EMBL/GenBank/DDBJ databases">
        <title>Luteolibacter flavescens strain MCCC 1K03193, whole genome shotgun sequencing project.</title>
        <authorList>
            <person name="Zhao G."/>
            <person name="Shen L."/>
        </authorList>
    </citation>
    <scope>NUCLEOTIDE SEQUENCE [LARGE SCALE GENOMIC DNA]</scope>
    <source>
        <strain evidence="3 4">MCCC 1K03193</strain>
    </source>
</reference>
<dbReference type="SUPFAM" id="SSF48403">
    <property type="entry name" value="Ankyrin repeat"/>
    <property type="match status" value="1"/>
</dbReference>
<dbReference type="PANTHER" id="PTHR24201">
    <property type="entry name" value="ANK_REP_REGION DOMAIN-CONTAINING PROTEIN"/>
    <property type="match status" value="1"/>
</dbReference>
<dbReference type="InterPro" id="IPR011043">
    <property type="entry name" value="Gal_Oxase/kelch_b-propeller"/>
</dbReference>
<organism evidence="3 4">
    <name type="scientific">Luteolibacter flavescens</name>
    <dbReference type="NCBI Taxonomy" id="1859460"/>
    <lineage>
        <taxon>Bacteria</taxon>
        <taxon>Pseudomonadati</taxon>
        <taxon>Verrucomicrobiota</taxon>
        <taxon>Verrucomicrobiia</taxon>
        <taxon>Verrucomicrobiales</taxon>
        <taxon>Verrucomicrobiaceae</taxon>
        <taxon>Luteolibacter</taxon>
    </lineage>
</organism>